<organism evidence="2 3">
    <name type="scientific">Plasmodium fragile</name>
    <dbReference type="NCBI Taxonomy" id="5857"/>
    <lineage>
        <taxon>Eukaryota</taxon>
        <taxon>Sar</taxon>
        <taxon>Alveolata</taxon>
        <taxon>Apicomplexa</taxon>
        <taxon>Aconoidasida</taxon>
        <taxon>Haemosporida</taxon>
        <taxon>Plasmodiidae</taxon>
        <taxon>Plasmodium</taxon>
        <taxon>Plasmodium (Plasmodium)</taxon>
    </lineage>
</organism>
<feature type="compositionally biased region" description="Low complexity" evidence="1">
    <location>
        <begin position="422"/>
        <end position="442"/>
    </location>
</feature>
<feature type="region of interest" description="Disordered" evidence="1">
    <location>
        <begin position="258"/>
        <end position="290"/>
    </location>
</feature>
<dbReference type="VEuPathDB" id="PlasmoDB:AK88_05376"/>
<feature type="compositionally biased region" description="Low complexity" evidence="1">
    <location>
        <begin position="314"/>
        <end position="333"/>
    </location>
</feature>
<sequence>MSAKELGDILRKYAEDRKLPGNDALYQGKLWEDIKRQMEIFITDMKDDSEYQNAKNCENAYWEHPIEDGQKDRRPREMSRSTERVICRLMTQAIYFANAWTKEVKTDIERNSQNDTEIKGLIRCTIADIYQDILREDTCEGWWGTYYAWYVVDQISGALKHKVREQHCKKGKYKTIELNTWNIRNKMKTWLKQNEQMKKKIEQEHIGEGCTGREVKTREQLKKAGAIEDQEAEHKTDDEMKHTVKQHAEKILGEVQTEMEKEQDQLRASTGTAPTDPDVEDADEKKAEDIEQQIQQAIEEVKDELNEIIAQTAAGQAAAANAATTPSKASPAKGATPQTGGSGDDKTKDKGKKKPDGASNTTQPSTTPPPPRQPKNENDQAPPGQGAAGDDVPQPAPAPRPPAGSNGPARAKPAPATPAPSPSSSGNAAGSRPAKPVAAKPVATKDTTATKTRSSRMAPPGAGGNGGKGAAAGGQHANGKTANTEDHECEGDRINKELETLNKVLAAFVTYMQNNEQNVDAIGANCYNSGWNDFGDGKAYHKEQTVADVVRCRFMTLALFFAND</sequence>
<dbReference type="Proteomes" id="UP000054561">
    <property type="component" value="Unassembled WGS sequence"/>
</dbReference>
<dbReference type="AlphaFoldDB" id="A0A0D9QDE1"/>
<evidence type="ECO:0008006" key="4">
    <source>
        <dbReference type="Google" id="ProtNLM"/>
    </source>
</evidence>
<accession>A0A0D9QDE1</accession>
<dbReference type="EMBL" id="KQ001764">
    <property type="protein sequence ID" value="KJP84994.1"/>
    <property type="molecule type" value="Genomic_DNA"/>
</dbReference>
<dbReference type="RefSeq" id="XP_012338401.1">
    <property type="nucleotide sequence ID" value="XM_012482978.1"/>
</dbReference>
<dbReference type="GeneID" id="24270690"/>
<protein>
    <recommendedName>
        <fullName evidence="4">Schizont-infected cell agglutination extracellular alpha domain-containing protein</fullName>
    </recommendedName>
</protein>
<evidence type="ECO:0000313" key="2">
    <source>
        <dbReference type="EMBL" id="KJP84994.1"/>
    </source>
</evidence>
<evidence type="ECO:0000256" key="1">
    <source>
        <dbReference type="SAM" id="MobiDB-lite"/>
    </source>
</evidence>
<reference evidence="2 3" key="1">
    <citation type="submission" date="2014-03" db="EMBL/GenBank/DDBJ databases">
        <title>The Genome Sequence of Plasmodium fragile nilgiri.</title>
        <authorList>
            <consortium name="The Broad Institute Genomics Platform"/>
            <consortium name="The Broad Institute Genome Sequencing Center for Infectious Disease"/>
            <person name="Neafsey D."/>
            <person name="Duraisingh M."/>
            <person name="Young S.K."/>
            <person name="Zeng Q."/>
            <person name="Gargeya S."/>
            <person name="Abouelleil A."/>
            <person name="Alvarado L."/>
            <person name="Chapman S.B."/>
            <person name="Gainer-Dewar J."/>
            <person name="Goldberg J."/>
            <person name="Griggs A."/>
            <person name="Gujja S."/>
            <person name="Hansen M."/>
            <person name="Howarth C."/>
            <person name="Imamovic A."/>
            <person name="Larimer J."/>
            <person name="Pearson M."/>
            <person name="Poon T.W."/>
            <person name="Priest M."/>
            <person name="Roberts A."/>
            <person name="Saif S."/>
            <person name="Shea T."/>
            <person name="Sykes S."/>
            <person name="Wortman J."/>
            <person name="Nusbaum C."/>
            <person name="Birren B."/>
        </authorList>
    </citation>
    <scope>NUCLEOTIDE SEQUENCE [LARGE SCALE GENOMIC DNA]</scope>
    <source>
        <strain evidence="3">nilgiri</strain>
    </source>
</reference>
<evidence type="ECO:0000313" key="3">
    <source>
        <dbReference type="Proteomes" id="UP000054561"/>
    </source>
</evidence>
<feature type="compositionally biased region" description="Gly residues" evidence="1">
    <location>
        <begin position="461"/>
        <end position="472"/>
    </location>
</feature>
<feature type="compositionally biased region" description="Low complexity" evidence="1">
    <location>
        <begin position="403"/>
        <end position="414"/>
    </location>
</feature>
<keyword evidence="3" id="KW-1185">Reference proteome</keyword>
<feature type="region of interest" description="Disordered" evidence="1">
    <location>
        <begin position="314"/>
        <end position="488"/>
    </location>
</feature>
<gene>
    <name evidence="2" type="ORF">AK88_05376</name>
</gene>
<name>A0A0D9QDE1_PLAFR</name>
<proteinExistence type="predicted"/>